<name>A0A7X9E7D5_UNCKA</name>
<proteinExistence type="predicted"/>
<feature type="transmembrane region" description="Helical" evidence="1">
    <location>
        <begin position="15"/>
        <end position="37"/>
    </location>
</feature>
<evidence type="ECO:0008006" key="4">
    <source>
        <dbReference type="Google" id="ProtNLM"/>
    </source>
</evidence>
<keyword evidence="1" id="KW-0472">Membrane</keyword>
<sequence>MFTNVNNCRFFLFDYLSLSQFVVLSILILLAFSFFYVKNYKGELLGNVGFGLIVIGGMMNLSQWSKYGCVHDFINFFGLFFFNHYDLMITIGIILVVITIWKKK</sequence>
<evidence type="ECO:0000313" key="3">
    <source>
        <dbReference type="Proteomes" id="UP000590542"/>
    </source>
</evidence>
<reference evidence="2 3" key="1">
    <citation type="journal article" date="2020" name="Biotechnol. Biofuels">
        <title>New insights from the biogas microbiome by comprehensive genome-resolved metagenomics of nearly 1600 species originating from multiple anaerobic digesters.</title>
        <authorList>
            <person name="Campanaro S."/>
            <person name="Treu L."/>
            <person name="Rodriguez-R L.M."/>
            <person name="Kovalovszki A."/>
            <person name="Ziels R.M."/>
            <person name="Maus I."/>
            <person name="Zhu X."/>
            <person name="Kougias P.G."/>
            <person name="Basile A."/>
            <person name="Luo G."/>
            <person name="Schluter A."/>
            <person name="Konstantinidis K.T."/>
            <person name="Angelidaki I."/>
        </authorList>
    </citation>
    <scope>NUCLEOTIDE SEQUENCE [LARGE SCALE GENOMIC DNA]</scope>
    <source>
        <strain evidence="2">AS27yjCOA_202</strain>
    </source>
</reference>
<dbReference type="GO" id="GO:0004190">
    <property type="term" value="F:aspartic-type endopeptidase activity"/>
    <property type="evidence" value="ECO:0007669"/>
    <property type="project" value="InterPro"/>
</dbReference>
<feature type="transmembrane region" description="Helical" evidence="1">
    <location>
        <begin position="44"/>
        <end position="61"/>
    </location>
</feature>
<dbReference type="Proteomes" id="UP000590542">
    <property type="component" value="Unassembled WGS sequence"/>
</dbReference>
<dbReference type="EMBL" id="JAAZNV010000012">
    <property type="protein sequence ID" value="NMB91870.1"/>
    <property type="molecule type" value="Genomic_DNA"/>
</dbReference>
<dbReference type="InterPro" id="IPR001872">
    <property type="entry name" value="Peptidase_A8"/>
</dbReference>
<keyword evidence="1" id="KW-1133">Transmembrane helix</keyword>
<dbReference type="GO" id="GO:0016020">
    <property type="term" value="C:membrane"/>
    <property type="evidence" value="ECO:0007669"/>
    <property type="project" value="InterPro"/>
</dbReference>
<evidence type="ECO:0000313" key="2">
    <source>
        <dbReference type="EMBL" id="NMB91870.1"/>
    </source>
</evidence>
<feature type="transmembrane region" description="Helical" evidence="1">
    <location>
        <begin position="73"/>
        <end position="101"/>
    </location>
</feature>
<dbReference type="AlphaFoldDB" id="A0A7X9E7D5"/>
<comment type="caution">
    <text evidence="2">The sequence shown here is derived from an EMBL/GenBank/DDBJ whole genome shotgun (WGS) entry which is preliminary data.</text>
</comment>
<protein>
    <recommendedName>
        <fullName evidence="4">Signal peptidase II</fullName>
    </recommendedName>
</protein>
<organism evidence="2 3">
    <name type="scientific">candidate division WWE3 bacterium</name>
    <dbReference type="NCBI Taxonomy" id="2053526"/>
    <lineage>
        <taxon>Bacteria</taxon>
        <taxon>Katanobacteria</taxon>
    </lineage>
</organism>
<accession>A0A7X9E7D5</accession>
<dbReference type="GO" id="GO:0006508">
    <property type="term" value="P:proteolysis"/>
    <property type="evidence" value="ECO:0007669"/>
    <property type="project" value="InterPro"/>
</dbReference>
<evidence type="ECO:0000256" key="1">
    <source>
        <dbReference type="SAM" id="Phobius"/>
    </source>
</evidence>
<dbReference type="Pfam" id="PF01252">
    <property type="entry name" value="Peptidase_A8"/>
    <property type="match status" value="1"/>
</dbReference>
<keyword evidence="1" id="KW-0812">Transmembrane</keyword>
<gene>
    <name evidence="2" type="ORF">GYA37_03430</name>
</gene>